<protein>
    <recommendedName>
        <fullName evidence="13">Phenylalanine--tRNA ligase alpha subunit</fullName>
        <ecNumber evidence="13">6.1.1.20</ecNumber>
    </recommendedName>
    <alternativeName>
        <fullName evidence="13">Phenylalanyl-tRNA synthetase alpha subunit</fullName>
        <shortName evidence="13">PheRS</shortName>
    </alternativeName>
</protein>
<dbReference type="GO" id="GO:0004826">
    <property type="term" value="F:phenylalanine-tRNA ligase activity"/>
    <property type="evidence" value="ECO:0007669"/>
    <property type="project" value="UniProtKB-UniRule"/>
</dbReference>
<dbReference type="InterPro" id="IPR002319">
    <property type="entry name" value="Phenylalanyl-tRNA_Synthase"/>
</dbReference>
<dbReference type="NCBIfam" id="TIGR00468">
    <property type="entry name" value="pheS"/>
    <property type="match status" value="1"/>
</dbReference>
<dbReference type="InterPro" id="IPR004529">
    <property type="entry name" value="Phe-tRNA-synth_IIc_asu"/>
</dbReference>
<dbReference type="PANTHER" id="PTHR11538:SF41">
    <property type="entry name" value="PHENYLALANINE--TRNA LIGASE, MITOCHONDRIAL"/>
    <property type="match status" value="1"/>
</dbReference>
<keyword evidence="9 13" id="KW-0460">Magnesium</keyword>
<sequence length="342" mass="39243">METKLLNLKNQALALINQAEDLQELKRLRLDYFGRQGQINQILKDIPRLDLEQKKKIGRLANEVKTALEQSFTAKTKQLSVSPATAWFDPTAPGQSLPFGHLHPLSLAIEEITRIFARIGFTRVRYPEVDWDWYVFEALNMPADHPARDEWETIFIDAPAHPRLGQLVLTTHTSNGQVREMERVKNPPIRMLNLGKCYRRQQDATHTIMFHQFEGLVIDKGISIPHLKGTLDYFGREWFGPKIKSRIRPFHFQFTEPSFEVDFTCTACSGRGCRFCKSGWVEVGGAGMVHPDVLKAGHIDSQKYSGFAFGWGVERVLRLKPGLNINDIRLFYSSNLEFLNQF</sequence>
<dbReference type="SUPFAM" id="SSF46589">
    <property type="entry name" value="tRNA-binding arm"/>
    <property type="match status" value="1"/>
</dbReference>
<evidence type="ECO:0000256" key="1">
    <source>
        <dbReference type="ARBA" id="ARBA00004496"/>
    </source>
</evidence>
<dbReference type="GO" id="GO:0005737">
    <property type="term" value="C:cytoplasm"/>
    <property type="evidence" value="ECO:0007669"/>
    <property type="project" value="UniProtKB-SubCell"/>
</dbReference>
<dbReference type="EMBL" id="LCEW01000059">
    <property type="protein sequence ID" value="KKS78574.1"/>
    <property type="molecule type" value="Genomic_DNA"/>
</dbReference>
<evidence type="ECO:0000256" key="7">
    <source>
        <dbReference type="ARBA" id="ARBA00022741"/>
    </source>
</evidence>
<proteinExistence type="inferred from homology"/>
<keyword evidence="7 13" id="KW-0547">Nucleotide-binding</keyword>
<gene>
    <name evidence="13" type="primary">pheS</name>
    <name evidence="15" type="ORF">UV54_C0059G0002</name>
</gene>
<evidence type="ECO:0000256" key="5">
    <source>
        <dbReference type="ARBA" id="ARBA00022598"/>
    </source>
</evidence>
<evidence type="ECO:0000313" key="16">
    <source>
        <dbReference type="Proteomes" id="UP000034213"/>
    </source>
</evidence>
<evidence type="ECO:0000313" key="15">
    <source>
        <dbReference type="EMBL" id="KKS78574.1"/>
    </source>
</evidence>
<evidence type="ECO:0000256" key="9">
    <source>
        <dbReference type="ARBA" id="ARBA00022842"/>
    </source>
</evidence>
<accession>A0A0G1BZD4</accession>
<comment type="caution">
    <text evidence="15">The sequence shown here is derived from an EMBL/GenBank/DDBJ whole genome shotgun (WGS) entry which is preliminary data.</text>
</comment>
<dbReference type="PANTHER" id="PTHR11538">
    <property type="entry name" value="PHENYLALANYL-TRNA SYNTHETASE"/>
    <property type="match status" value="1"/>
</dbReference>
<dbReference type="STRING" id="1618369.UV54_C0059G0002"/>
<dbReference type="GO" id="GO:0000049">
    <property type="term" value="F:tRNA binding"/>
    <property type="evidence" value="ECO:0007669"/>
    <property type="project" value="InterPro"/>
</dbReference>
<evidence type="ECO:0000256" key="10">
    <source>
        <dbReference type="ARBA" id="ARBA00022917"/>
    </source>
</evidence>
<evidence type="ECO:0000256" key="11">
    <source>
        <dbReference type="ARBA" id="ARBA00023146"/>
    </source>
</evidence>
<dbReference type="Pfam" id="PF02912">
    <property type="entry name" value="Phe_tRNA-synt_N"/>
    <property type="match status" value="1"/>
</dbReference>
<keyword evidence="10 13" id="KW-0648">Protein biosynthesis</keyword>
<keyword evidence="4 13" id="KW-0963">Cytoplasm</keyword>
<comment type="catalytic activity">
    <reaction evidence="12 13">
        <text>tRNA(Phe) + L-phenylalanine + ATP = L-phenylalanyl-tRNA(Phe) + AMP + diphosphate + H(+)</text>
        <dbReference type="Rhea" id="RHEA:19413"/>
        <dbReference type="Rhea" id="RHEA-COMP:9668"/>
        <dbReference type="Rhea" id="RHEA-COMP:9699"/>
        <dbReference type="ChEBI" id="CHEBI:15378"/>
        <dbReference type="ChEBI" id="CHEBI:30616"/>
        <dbReference type="ChEBI" id="CHEBI:33019"/>
        <dbReference type="ChEBI" id="CHEBI:58095"/>
        <dbReference type="ChEBI" id="CHEBI:78442"/>
        <dbReference type="ChEBI" id="CHEBI:78531"/>
        <dbReference type="ChEBI" id="CHEBI:456215"/>
        <dbReference type="EC" id="6.1.1.20"/>
    </reaction>
</comment>
<dbReference type="HAMAP" id="MF_00281">
    <property type="entry name" value="Phe_tRNA_synth_alpha1"/>
    <property type="match status" value="1"/>
</dbReference>
<evidence type="ECO:0000256" key="12">
    <source>
        <dbReference type="ARBA" id="ARBA00049255"/>
    </source>
</evidence>
<dbReference type="InterPro" id="IPR022911">
    <property type="entry name" value="Phe_tRNA_ligase_alpha1_bac"/>
</dbReference>
<evidence type="ECO:0000256" key="6">
    <source>
        <dbReference type="ARBA" id="ARBA00022723"/>
    </source>
</evidence>
<evidence type="ECO:0000256" key="13">
    <source>
        <dbReference type="HAMAP-Rule" id="MF_00281"/>
    </source>
</evidence>
<evidence type="ECO:0000259" key="14">
    <source>
        <dbReference type="PROSITE" id="PS50862"/>
    </source>
</evidence>
<comment type="subcellular location">
    <subcellularLocation>
        <location evidence="1 13">Cytoplasm</location>
    </subcellularLocation>
</comment>
<dbReference type="Proteomes" id="UP000034213">
    <property type="component" value="Unassembled WGS sequence"/>
</dbReference>
<organism evidence="15 16">
    <name type="scientific">Candidatus Beckwithbacteria bacterium GW2011_GWA2_43_10</name>
    <dbReference type="NCBI Taxonomy" id="1618369"/>
    <lineage>
        <taxon>Bacteria</taxon>
        <taxon>Candidatus Beckwithiibacteriota</taxon>
    </lineage>
</organism>
<keyword evidence="11 13" id="KW-0030">Aminoacyl-tRNA synthetase</keyword>
<reference evidence="15 16" key="1">
    <citation type="journal article" date="2015" name="Nature">
        <title>rRNA introns, odd ribosomes, and small enigmatic genomes across a large radiation of phyla.</title>
        <authorList>
            <person name="Brown C.T."/>
            <person name="Hug L.A."/>
            <person name="Thomas B.C."/>
            <person name="Sharon I."/>
            <person name="Castelle C.J."/>
            <person name="Singh A."/>
            <person name="Wilkins M.J."/>
            <person name="Williams K.H."/>
            <person name="Banfield J.F."/>
        </authorList>
    </citation>
    <scope>NUCLEOTIDE SEQUENCE [LARGE SCALE GENOMIC DNA]</scope>
</reference>
<name>A0A0G1BZD4_9BACT</name>
<dbReference type="GO" id="GO:0005524">
    <property type="term" value="F:ATP binding"/>
    <property type="evidence" value="ECO:0007669"/>
    <property type="project" value="UniProtKB-UniRule"/>
</dbReference>
<dbReference type="Gene3D" id="3.30.930.10">
    <property type="entry name" value="Bira Bifunctional Protein, Domain 2"/>
    <property type="match status" value="1"/>
</dbReference>
<dbReference type="SUPFAM" id="SSF55681">
    <property type="entry name" value="Class II aaRS and biotin synthetases"/>
    <property type="match status" value="1"/>
</dbReference>
<comment type="cofactor">
    <cofactor evidence="13">
        <name>Mg(2+)</name>
        <dbReference type="ChEBI" id="CHEBI:18420"/>
    </cofactor>
    <text evidence="13">Binds 2 magnesium ions per tetramer.</text>
</comment>
<dbReference type="CDD" id="cd00496">
    <property type="entry name" value="PheRS_alpha_core"/>
    <property type="match status" value="1"/>
</dbReference>
<evidence type="ECO:0000256" key="8">
    <source>
        <dbReference type="ARBA" id="ARBA00022840"/>
    </source>
</evidence>
<evidence type="ECO:0000256" key="4">
    <source>
        <dbReference type="ARBA" id="ARBA00022490"/>
    </source>
</evidence>
<feature type="binding site" evidence="13">
    <location>
        <position position="256"/>
    </location>
    <ligand>
        <name>Mg(2+)</name>
        <dbReference type="ChEBI" id="CHEBI:18420"/>
        <note>shared with beta subunit</note>
    </ligand>
</feature>
<keyword evidence="6 13" id="KW-0479">Metal-binding</keyword>
<keyword evidence="8 13" id="KW-0067">ATP-binding</keyword>
<dbReference type="PATRIC" id="fig|1618369.3.peg.727"/>
<dbReference type="InterPro" id="IPR010978">
    <property type="entry name" value="tRNA-bd_arm"/>
</dbReference>
<evidence type="ECO:0000256" key="2">
    <source>
        <dbReference type="ARBA" id="ARBA00010207"/>
    </source>
</evidence>
<dbReference type="GO" id="GO:0006432">
    <property type="term" value="P:phenylalanyl-tRNA aminoacylation"/>
    <property type="evidence" value="ECO:0007669"/>
    <property type="project" value="UniProtKB-UniRule"/>
</dbReference>
<evidence type="ECO:0000256" key="3">
    <source>
        <dbReference type="ARBA" id="ARBA00011209"/>
    </source>
</evidence>
<dbReference type="InterPro" id="IPR006195">
    <property type="entry name" value="aa-tRNA-synth_II"/>
</dbReference>
<dbReference type="EC" id="6.1.1.20" evidence="13"/>
<dbReference type="InterPro" id="IPR045864">
    <property type="entry name" value="aa-tRNA-synth_II/BPL/LPL"/>
</dbReference>
<dbReference type="GO" id="GO:0000287">
    <property type="term" value="F:magnesium ion binding"/>
    <property type="evidence" value="ECO:0007669"/>
    <property type="project" value="UniProtKB-UniRule"/>
</dbReference>
<dbReference type="Pfam" id="PF01409">
    <property type="entry name" value="tRNA-synt_2d"/>
    <property type="match status" value="1"/>
</dbReference>
<comment type="subunit">
    <text evidence="3 13">Tetramer of two alpha and two beta subunits.</text>
</comment>
<dbReference type="InterPro" id="IPR004188">
    <property type="entry name" value="Phe-tRNA_ligase_II_N"/>
</dbReference>
<dbReference type="PROSITE" id="PS50862">
    <property type="entry name" value="AA_TRNA_LIGASE_II"/>
    <property type="match status" value="1"/>
</dbReference>
<keyword evidence="5 13" id="KW-0436">Ligase</keyword>
<dbReference type="AlphaFoldDB" id="A0A0G1BZD4"/>
<feature type="domain" description="Aminoacyl-transfer RNA synthetases class-II family profile" evidence="14">
    <location>
        <begin position="112"/>
        <end position="319"/>
    </location>
</feature>
<comment type="similarity">
    <text evidence="2 13">Belongs to the class-II aminoacyl-tRNA synthetase family. Phe-tRNA synthetase alpha subunit type 1 subfamily.</text>
</comment>